<gene>
    <name evidence="1" type="ORF">UABAM_05934</name>
</gene>
<sequence>MATDLNNLIDKILFQISQKRVSENVQKILDVFFEKTPEESIVEHGLQKFSETSDFWELNIISYLLAQCKSDVSKESIQKYLLESELNDYKRNRLVLVLQEHPNFEFNNFASIYPHKIKLVNYAVRSLVNNIDDHGENLEEVTCQLQPKLNDRVFCENLILNLCYIYKKKSIWLLGYLAESASEDIALLAINALKKQTSDYALKILNNLAIHREKHRSHLEEQKPDCSQAVSDCFISWLDSYGNQMIVCCSEENDKYCISTFMINQEKGLQSFLSLENLSRYKQEAMINDWKNSADIREIPLDKAKKILRGALWKNKGQHVTPAFLLRDIFPGEDLIPQEYIVDLETTEDHYRLIQNSSYLVKEFPFDQWWMNFQDCREYVTNNIAEQKNVDYAVLQNFISEFWEQRRNEIAQRLLLTADIMHTISSEKYQKQIQTCLALNSCLLSGKQMRDIPFIRQLALINIRQIQKQQ</sequence>
<name>A0A5S9F7R6_UABAM</name>
<organism evidence="1 2">
    <name type="scientific">Uabimicrobium amorphum</name>
    <dbReference type="NCBI Taxonomy" id="2596890"/>
    <lineage>
        <taxon>Bacteria</taxon>
        <taxon>Pseudomonadati</taxon>
        <taxon>Planctomycetota</taxon>
        <taxon>Candidatus Uabimicrobiia</taxon>
        <taxon>Candidatus Uabimicrobiales</taxon>
        <taxon>Candidatus Uabimicrobiaceae</taxon>
        <taxon>Candidatus Uabimicrobium</taxon>
    </lineage>
</organism>
<dbReference type="KEGG" id="uam:UABAM_05934"/>
<dbReference type="EMBL" id="AP019860">
    <property type="protein sequence ID" value="BBM87522.1"/>
    <property type="molecule type" value="Genomic_DNA"/>
</dbReference>
<keyword evidence="2" id="KW-1185">Reference proteome</keyword>
<dbReference type="AlphaFoldDB" id="A0A5S9F7R6"/>
<proteinExistence type="predicted"/>
<evidence type="ECO:0000313" key="1">
    <source>
        <dbReference type="EMBL" id="BBM87522.1"/>
    </source>
</evidence>
<reference evidence="1 2" key="1">
    <citation type="submission" date="2019-08" db="EMBL/GenBank/DDBJ databases">
        <title>Complete genome sequence of Candidatus Uab amorphum.</title>
        <authorList>
            <person name="Shiratori T."/>
            <person name="Suzuki S."/>
            <person name="Kakizawa Y."/>
            <person name="Ishida K."/>
        </authorList>
    </citation>
    <scope>NUCLEOTIDE SEQUENCE [LARGE SCALE GENOMIC DNA]</scope>
    <source>
        <strain evidence="1 2">SRT547</strain>
    </source>
</reference>
<dbReference type="RefSeq" id="WP_151971539.1">
    <property type="nucleotide sequence ID" value="NZ_AP019860.1"/>
</dbReference>
<evidence type="ECO:0000313" key="2">
    <source>
        <dbReference type="Proteomes" id="UP000326354"/>
    </source>
</evidence>
<protein>
    <submittedName>
        <fullName evidence="1">Uncharacterized protein</fullName>
    </submittedName>
</protein>
<dbReference type="Proteomes" id="UP000326354">
    <property type="component" value="Chromosome"/>
</dbReference>
<accession>A0A5S9F7R6</accession>